<evidence type="ECO:0000256" key="5">
    <source>
        <dbReference type="ARBA" id="ARBA00023136"/>
    </source>
</evidence>
<organism evidence="8 9">
    <name type="scientific">Sphingomicrobium lutaoense</name>
    <dbReference type="NCBI Taxonomy" id="515949"/>
    <lineage>
        <taxon>Bacteria</taxon>
        <taxon>Pseudomonadati</taxon>
        <taxon>Pseudomonadota</taxon>
        <taxon>Alphaproteobacteria</taxon>
        <taxon>Sphingomonadales</taxon>
        <taxon>Sphingomonadaceae</taxon>
        <taxon>Sphingomicrobium</taxon>
    </lineage>
</organism>
<dbReference type="Pfam" id="PF01478">
    <property type="entry name" value="Peptidase_A24"/>
    <property type="match status" value="1"/>
</dbReference>
<evidence type="ECO:0000313" key="9">
    <source>
        <dbReference type="Proteomes" id="UP000578569"/>
    </source>
</evidence>
<keyword evidence="3 6" id="KW-0812">Transmembrane</keyword>
<feature type="domain" description="Prepilin type IV endopeptidase peptidase" evidence="7">
    <location>
        <begin position="14"/>
        <end position="117"/>
    </location>
</feature>
<comment type="caution">
    <text evidence="8">The sequence shown here is derived from an EMBL/GenBank/DDBJ whole genome shotgun (WGS) entry which is preliminary data.</text>
</comment>
<evidence type="ECO:0000256" key="3">
    <source>
        <dbReference type="ARBA" id="ARBA00022692"/>
    </source>
</evidence>
<sequence length="158" mass="17421">MMNAMLTDFLTGALALILIWAAWRDTRTFTIENRLVVIVALMAPLFWWSVGLPVWPDAMMRIGIALLVFFVLFGAFAVGMMGGGDVKLAAALALWFSPVGNLRFLVIMSIAGGILTLIYWARHKSLKKEGKVKVPYGVAIAIGALWNLAQRFFNQFAG</sequence>
<dbReference type="InterPro" id="IPR052218">
    <property type="entry name" value="Preflagellin_Peptidase"/>
</dbReference>
<dbReference type="AlphaFoldDB" id="A0A839Z1M8"/>
<accession>A0A839Z1M8</accession>
<name>A0A839Z1M8_9SPHN</name>
<keyword evidence="4 6" id="KW-1133">Transmembrane helix</keyword>
<evidence type="ECO:0000256" key="1">
    <source>
        <dbReference type="ARBA" id="ARBA00004651"/>
    </source>
</evidence>
<dbReference type="Proteomes" id="UP000578569">
    <property type="component" value="Unassembled WGS sequence"/>
</dbReference>
<reference evidence="8 9" key="1">
    <citation type="submission" date="2020-08" db="EMBL/GenBank/DDBJ databases">
        <title>Genomic Encyclopedia of Type Strains, Phase IV (KMG-IV): sequencing the most valuable type-strain genomes for metagenomic binning, comparative biology and taxonomic classification.</title>
        <authorList>
            <person name="Goeker M."/>
        </authorList>
    </citation>
    <scope>NUCLEOTIDE SEQUENCE [LARGE SCALE GENOMIC DNA]</scope>
    <source>
        <strain evidence="8 9">DSM 24194</strain>
    </source>
</reference>
<evidence type="ECO:0000259" key="7">
    <source>
        <dbReference type="Pfam" id="PF01478"/>
    </source>
</evidence>
<keyword evidence="9" id="KW-1185">Reference proteome</keyword>
<dbReference type="GO" id="GO:0004190">
    <property type="term" value="F:aspartic-type endopeptidase activity"/>
    <property type="evidence" value="ECO:0007669"/>
    <property type="project" value="UniProtKB-EC"/>
</dbReference>
<feature type="transmembrane region" description="Helical" evidence="6">
    <location>
        <begin position="102"/>
        <end position="122"/>
    </location>
</feature>
<dbReference type="Gene3D" id="1.20.120.1220">
    <property type="match status" value="1"/>
</dbReference>
<dbReference type="PANTHER" id="PTHR36506:SF1">
    <property type="entry name" value="PREFLAGELLIN PEPTIDASE"/>
    <property type="match status" value="1"/>
</dbReference>
<feature type="transmembrane region" description="Helical" evidence="6">
    <location>
        <begin position="34"/>
        <end position="55"/>
    </location>
</feature>
<keyword evidence="2" id="KW-1003">Cell membrane</keyword>
<comment type="subcellular location">
    <subcellularLocation>
        <location evidence="1">Cell membrane</location>
        <topology evidence="1">Multi-pass membrane protein</topology>
    </subcellularLocation>
</comment>
<evidence type="ECO:0000313" key="8">
    <source>
        <dbReference type="EMBL" id="MBB3763957.1"/>
    </source>
</evidence>
<dbReference type="GO" id="GO:0005886">
    <property type="term" value="C:plasma membrane"/>
    <property type="evidence" value="ECO:0007669"/>
    <property type="project" value="UniProtKB-SubCell"/>
</dbReference>
<evidence type="ECO:0000256" key="6">
    <source>
        <dbReference type="SAM" id="Phobius"/>
    </source>
</evidence>
<proteinExistence type="predicted"/>
<keyword evidence="8" id="KW-0378">Hydrolase</keyword>
<dbReference type="RefSeq" id="WP_183933255.1">
    <property type="nucleotide sequence ID" value="NZ_JACICF010000001.1"/>
</dbReference>
<gene>
    <name evidence="8" type="ORF">FHS50_000980</name>
</gene>
<protein>
    <submittedName>
        <fullName evidence="8">Prepilin peptidase CpaA</fullName>
        <ecNumber evidence="8">3.4.23.43</ecNumber>
    </submittedName>
</protein>
<feature type="transmembrane region" description="Helical" evidence="6">
    <location>
        <begin position="134"/>
        <end position="153"/>
    </location>
</feature>
<keyword evidence="5 6" id="KW-0472">Membrane</keyword>
<dbReference type="EMBL" id="JACICF010000001">
    <property type="protein sequence ID" value="MBB3763957.1"/>
    <property type="molecule type" value="Genomic_DNA"/>
</dbReference>
<feature type="transmembrane region" description="Helical" evidence="6">
    <location>
        <begin position="62"/>
        <end position="82"/>
    </location>
</feature>
<evidence type="ECO:0000256" key="4">
    <source>
        <dbReference type="ARBA" id="ARBA00022989"/>
    </source>
</evidence>
<dbReference type="InterPro" id="IPR000045">
    <property type="entry name" value="Prepilin_IV_endopep_pep"/>
</dbReference>
<evidence type="ECO:0000256" key="2">
    <source>
        <dbReference type="ARBA" id="ARBA00022475"/>
    </source>
</evidence>
<dbReference type="EC" id="3.4.23.43" evidence="8"/>
<dbReference type="PANTHER" id="PTHR36506">
    <property type="entry name" value="PREFLAGELLIN PEPTIDASE"/>
    <property type="match status" value="1"/>
</dbReference>